<name>A0ABM3RPF2_SPIOL</name>
<dbReference type="InterPro" id="IPR000477">
    <property type="entry name" value="RT_dom"/>
</dbReference>
<dbReference type="SUPFAM" id="SSF56672">
    <property type="entry name" value="DNA/RNA polymerases"/>
    <property type="match status" value="1"/>
</dbReference>
<dbReference type="RefSeq" id="XP_056697494.1">
    <property type="nucleotide sequence ID" value="XM_056841516.1"/>
</dbReference>
<gene>
    <name evidence="3" type="primary">LOC130471412</name>
</gene>
<feature type="domain" description="Reverse transcriptase" evidence="1">
    <location>
        <begin position="1"/>
        <end position="201"/>
    </location>
</feature>
<evidence type="ECO:0000313" key="2">
    <source>
        <dbReference type="Proteomes" id="UP000813463"/>
    </source>
</evidence>
<dbReference type="Proteomes" id="UP000813463">
    <property type="component" value="Chromosome 4"/>
</dbReference>
<reference evidence="3" key="2">
    <citation type="submission" date="2025-08" db="UniProtKB">
        <authorList>
            <consortium name="RefSeq"/>
        </authorList>
    </citation>
    <scope>IDENTIFICATION</scope>
    <source>
        <tissue evidence="3">Leaf</tissue>
    </source>
</reference>
<dbReference type="PANTHER" id="PTHR33116:SF84">
    <property type="entry name" value="RNA-DIRECTED DNA POLYMERASE"/>
    <property type="match status" value="1"/>
</dbReference>
<protein>
    <recommendedName>
        <fullName evidence="1">Reverse transcriptase domain-containing protein</fullName>
    </recommendedName>
</protein>
<sequence length="560" mass="64771">MVVQDVVRHYGRKGVKPSCLMKIDLQKAYDTVDWQFLREMMEYLEFPVQFVNIVMECVTTPMFSLMINGSMHGFFKSQRGLRQGDPISPLLFVICMEYLSRILQKMSALSQFQFHPRCKEVRLTHLCFADDLILCCKGEYPSIYLLLQAFKLFSNSSGLKANHQKSSIYCHGMSDGDVQRVVDASGFVRSTLPFKYLGVRICSKKISAAQCGVLVDKMITRIKIWSSRNLSYTSRMQLVNSVVLSLHMYWTQIYVLPKSVLQDIVKICRAFLLSGHAYSSKPSSIVWERICCDKQSGGLGFRDVLLWNIASIGKYVWALATKQDNVWIKWVTSVYLKDGEWWDYQPNNTASWYWKQVCSTKEKLKLVFTEAEFGAMSKYSVKQVYNKLAGNRPKVHWDRLVWNRLNTPKHRFISWLAIQSRLQTTAKMAKIGISSSASWLICGQKDEDHHHLFFDCSYSKQCLVAMKAWLGINTTAVDLHQLYRSIKHGRHSKFRKQVYYAAIVALVYLIWRCRNTSLWDQLVPAVKVTVGTLKQTVKSRIQAILPKYVNRKDNSWFVSL</sequence>
<evidence type="ECO:0000313" key="3">
    <source>
        <dbReference type="RefSeq" id="XP_056697494.1"/>
    </source>
</evidence>
<dbReference type="InterPro" id="IPR026960">
    <property type="entry name" value="RVT-Znf"/>
</dbReference>
<evidence type="ECO:0000259" key="1">
    <source>
        <dbReference type="PROSITE" id="PS50878"/>
    </source>
</evidence>
<organism evidence="2 3">
    <name type="scientific">Spinacia oleracea</name>
    <name type="common">Spinach</name>
    <dbReference type="NCBI Taxonomy" id="3562"/>
    <lineage>
        <taxon>Eukaryota</taxon>
        <taxon>Viridiplantae</taxon>
        <taxon>Streptophyta</taxon>
        <taxon>Embryophyta</taxon>
        <taxon>Tracheophyta</taxon>
        <taxon>Spermatophyta</taxon>
        <taxon>Magnoliopsida</taxon>
        <taxon>eudicotyledons</taxon>
        <taxon>Gunneridae</taxon>
        <taxon>Pentapetalae</taxon>
        <taxon>Caryophyllales</taxon>
        <taxon>Chenopodiaceae</taxon>
        <taxon>Chenopodioideae</taxon>
        <taxon>Anserineae</taxon>
        <taxon>Spinacia</taxon>
    </lineage>
</organism>
<dbReference type="Pfam" id="PF13966">
    <property type="entry name" value="zf-RVT"/>
    <property type="match status" value="1"/>
</dbReference>
<dbReference type="InterPro" id="IPR043502">
    <property type="entry name" value="DNA/RNA_pol_sf"/>
</dbReference>
<dbReference type="CDD" id="cd01650">
    <property type="entry name" value="RT_nLTR_like"/>
    <property type="match status" value="1"/>
</dbReference>
<proteinExistence type="predicted"/>
<dbReference type="PROSITE" id="PS50878">
    <property type="entry name" value="RT_POL"/>
    <property type="match status" value="1"/>
</dbReference>
<reference evidence="2" key="1">
    <citation type="journal article" date="2021" name="Nat. Commun.">
        <title>Genomic analyses provide insights into spinach domestication and the genetic basis of agronomic traits.</title>
        <authorList>
            <person name="Cai X."/>
            <person name="Sun X."/>
            <person name="Xu C."/>
            <person name="Sun H."/>
            <person name="Wang X."/>
            <person name="Ge C."/>
            <person name="Zhang Z."/>
            <person name="Wang Q."/>
            <person name="Fei Z."/>
            <person name="Jiao C."/>
            <person name="Wang Q."/>
        </authorList>
    </citation>
    <scope>NUCLEOTIDE SEQUENCE [LARGE SCALE GENOMIC DNA]</scope>
    <source>
        <strain evidence="2">cv. Varoflay</strain>
    </source>
</reference>
<dbReference type="PANTHER" id="PTHR33116">
    <property type="entry name" value="REVERSE TRANSCRIPTASE ZINC-BINDING DOMAIN-CONTAINING PROTEIN-RELATED-RELATED"/>
    <property type="match status" value="1"/>
</dbReference>
<accession>A0ABM3RPF2</accession>
<dbReference type="GeneID" id="130471412"/>
<keyword evidence="2" id="KW-1185">Reference proteome</keyword>
<dbReference type="Pfam" id="PF00078">
    <property type="entry name" value="RVT_1"/>
    <property type="match status" value="1"/>
</dbReference>